<keyword evidence="1" id="KW-0472">Membrane</keyword>
<evidence type="ECO:0000313" key="2">
    <source>
        <dbReference type="EMBL" id="GAA4397813.1"/>
    </source>
</evidence>
<sequence>MPELPVNPASGGPQVRRRTLALGAAWSVPVVAAVVAAPAYAASGAVLAPSFTRLGAACLSRRAGGQWQYEYWVELDIPAPDSRRVKIVSANLSAVPLTLTAAYDSVGTSLGLGGFWMFGGPKAFWLRLVFDIPVGATGGALEINYLWGGTTGPVTRASSVLANPAVPVCPLPAQPPST</sequence>
<organism evidence="2 3">
    <name type="scientific">Fodinibacter luteus</name>
    <dbReference type="NCBI Taxonomy" id="552064"/>
    <lineage>
        <taxon>Bacteria</taxon>
        <taxon>Bacillati</taxon>
        <taxon>Actinomycetota</taxon>
        <taxon>Actinomycetes</taxon>
        <taxon>Micrococcales</taxon>
        <taxon>Intrasporangiaceae</taxon>
        <taxon>Fodinibacter (ex Wang et al. 2009)</taxon>
    </lineage>
</organism>
<dbReference type="EMBL" id="BAABGM010000001">
    <property type="protein sequence ID" value="GAA4397813.1"/>
    <property type="molecule type" value="Genomic_DNA"/>
</dbReference>
<evidence type="ECO:0000256" key="1">
    <source>
        <dbReference type="SAM" id="Phobius"/>
    </source>
</evidence>
<protein>
    <submittedName>
        <fullName evidence="2">Uncharacterized protein</fullName>
    </submittedName>
</protein>
<comment type="caution">
    <text evidence="2">The sequence shown here is derived from an EMBL/GenBank/DDBJ whole genome shotgun (WGS) entry which is preliminary data.</text>
</comment>
<keyword evidence="1" id="KW-1133">Transmembrane helix</keyword>
<accession>A0ABP8JXY6</accession>
<dbReference type="Proteomes" id="UP001500945">
    <property type="component" value="Unassembled WGS sequence"/>
</dbReference>
<keyword evidence="3" id="KW-1185">Reference proteome</keyword>
<reference evidence="3" key="1">
    <citation type="journal article" date="2019" name="Int. J. Syst. Evol. Microbiol.">
        <title>The Global Catalogue of Microorganisms (GCM) 10K type strain sequencing project: providing services to taxonomists for standard genome sequencing and annotation.</title>
        <authorList>
            <consortium name="The Broad Institute Genomics Platform"/>
            <consortium name="The Broad Institute Genome Sequencing Center for Infectious Disease"/>
            <person name="Wu L."/>
            <person name="Ma J."/>
        </authorList>
    </citation>
    <scope>NUCLEOTIDE SEQUENCE [LARGE SCALE GENOMIC DNA]</scope>
    <source>
        <strain evidence="3">JCM 17809</strain>
    </source>
</reference>
<proteinExistence type="predicted"/>
<feature type="transmembrane region" description="Helical" evidence="1">
    <location>
        <begin position="20"/>
        <end position="41"/>
    </location>
</feature>
<name>A0ABP8JXY6_9MICO</name>
<gene>
    <name evidence="2" type="ORF">GCM10023168_03180</name>
</gene>
<keyword evidence="1" id="KW-0812">Transmembrane</keyword>
<evidence type="ECO:0000313" key="3">
    <source>
        <dbReference type="Proteomes" id="UP001500945"/>
    </source>
</evidence>